<dbReference type="EMBL" id="FZNV01000002">
    <property type="protein sequence ID" value="SNR45321.1"/>
    <property type="molecule type" value="Genomic_DNA"/>
</dbReference>
<accession>A0ABY1SHC2</accession>
<reference evidence="2 3" key="1">
    <citation type="submission" date="2017-06" db="EMBL/GenBank/DDBJ databases">
        <authorList>
            <person name="Varghese N."/>
            <person name="Submissions S."/>
        </authorList>
    </citation>
    <scope>NUCLEOTIDE SEQUENCE [LARGE SCALE GENOMIC DNA]</scope>
    <source>
        <strain evidence="2 3">DSM 19840</strain>
    </source>
</reference>
<protein>
    <submittedName>
        <fullName evidence="2">Uncharacterized protein</fullName>
    </submittedName>
</protein>
<name>A0ABY1SHC2_9FLAO</name>
<dbReference type="Proteomes" id="UP000198337">
    <property type="component" value="Unassembled WGS sequence"/>
</dbReference>
<feature type="signal peptide" evidence="1">
    <location>
        <begin position="1"/>
        <end position="21"/>
    </location>
</feature>
<proteinExistence type="predicted"/>
<organism evidence="2 3">
    <name type="scientific">Maribacter sedimenticola</name>
    <dbReference type="NCBI Taxonomy" id="228956"/>
    <lineage>
        <taxon>Bacteria</taxon>
        <taxon>Pseudomonadati</taxon>
        <taxon>Bacteroidota</taxon>
        <taxon>Flavobacteriia</taxon>
        <taxon>Flavobacteriales</taxon>
        <taxon>Flavobacteriaceae</taxon>
        <taxon>Maribacter</taxon>
    </lineage>
</organism>
<gene>
    <name evidence="2" type="ORF">SAMN04488009_1848</name>
</gene>
<feature type="chain" id="PRO_5047192930" evidence="1">
    <location>
        <begin position="22"/>
        <end position="107"/>
    </location>
</feature>
<comment type="caution">
    <text evidence="2">The sequence shown here is derived from an EMBL/GenBank/DDBJ whole genome shotgun (WGS) entry which is preliminary data.</text>
</comment>
<evidence type="ECO:0000313" key="3">
    <source>
        <dbReference type="Proteomes" id="UP000198337"/>
    </source>
</evidence>
<dbReference type="RefSeq" id="WP_089260291.1">
    <property type="nucleotide sequence ID" value="NZ_FZNV01000002.1"/>
</dbReference>
<sequence length="107" mass="12465">MKTLYRFAFCCLLFSVATIHAQTDSLQKKSSLSVEEDGPIMYQFEPNYAAVQLKRRTALLQKIRALDTLDISEKKRLRLIKALYKDLNSEKVQKTILADTQFEEEEF</sequence>
<keyword evidence="3" id="KW-1185">Reference proteome</keyword>
<keyword evidence="1" id="KW-0732">Signal</keyword>
<evidence type="ECO:0000256" key="1">
    <source>
        <dbReference type="SAM" id="SignalP"/>
    </source>
</evidence>
<evidence type="ECO:0000313" key="2">
    <source>
        <dbReference type="EMBL" id="SNR45321.1"/>
    </source>
</evidence>